<dbReference type="Gene3D" id="3.40.30.10">
    <property type="entry name" value="Glutaredoxin"/>
    <property type="match status" value="1"/>
</dbReference>
<reference evidence="1" key="2">
    <citation type="submission" date="2020-09" db="EMBL/GenBank/DDBJ databases">
        <authorList>
            <person name="Sun Q."/>
            <person name="Kim S."/>
        </authorList>
    </citation>
    <scope>NUCLEOTIDE SEQUENCE</scope>
    <source>
        <strain evidence="1">KCTC 12113</strain>
    </source>
</reference>
<organism evidence="1 2">
    <name type="scientific">Arenibacter certesii</name>
    <dbReference type="NCBI Taxonomy" id="228955"/>
    <lineage>
        <taxon>Bacteria</taxon>
        <taxon>Pseudomonadati</taxon>
        <taxon>Bacteroidota</taxon>
        <taxon>Flavobacteriia</taxon>
        <taxon>Flavobacteriales</taxon>
        <taxon>Flavobacteriaceae</taxon>
        <taxon>Arenibacter</taxon>
    </lineage>
</organism>
<name>A0A918IWZ6_9FLAO</name>
<evidence type="ECO:0008006" key="3">
    <source>
        <dbReference type="Google" id="ProtNLM"/>
    </source>
</evidence>
<dbReference type="SUPFAM" id="SSF52833">
    <property type="entry name" value="Thioredoxin-like"/>
    <property type="match status" value="1"/>
</dbReference>
<protein>
    <recommendedName>
        <fullName evidence="3">Arsenate reductase</fullName>
    </recommendedName>
</protein>
<reference evidence="1" key="1">
    <citation type="journal article" date="2014" name="Int. J. Syst. Evol. Microbiol.">
        <title>Complete genome sequence of Corynebacterium casei LMG S-19264T (=DSM 44701T), isolated from a smear-ripened cheese.</title>
        <authorList>
            <consortium name="US DOE Joint Genome Institute (JGI-PGF)"/>
            <person name="Walter F."/>
            <person name="Albersmeier A."/>
            <person name="Kalinowski J."/>
            <person name="Ruckert C."/>
        </authorList>
    </citation>
    <scope>NUCLEOTIDE SEQUENCE</scope>
    <source>
        <strain evidence="1">KCTC 12113</strain>
    </source>
</reference>
<dbReference type="InterPro" id="IPR036249">
    <property type="entry name" value="Thioredoxin-like_sf"/>
</dbReference>
<evidence type="ECO:0000313" key="2">
    <source>
        <dbReference type="Proteomes" id="UP000634668"/>
    </source>
</evidence>
<evidence type="ECO:0000313" key="1">
    <source>
        <dbReference type="EMBL" id="GGW34576.1"/>
    </source>
</evidence>
<dbReference type="AlphaFoldDB" id="A0A918IWZ6"/>
<gene>
    <name evidence="1" type="ORF">GCM10007383_19500</name>
</gene>
<dbReference type="Proteomes" id="UP000634668">
    <property type="component" value="Unassembled WGS sequence"/>
</dbReference>
<keyword evidence="2" id="KW-1185">Reference proteome</keyword>
<comment type="caution">
    <text evidence="1">The sequence shown here is derived from an EMBL/GenBank/DDBJ whole genome shotgun (WGS) entry which is preliminary data.</text>
</comment>
<accession>A0A918IWZ6</accession>
<dbReference type="EMBL" id="BMWP01000011">
    <property type="protein sequence ID" value="GGW34576.1"/>
    <property type="molecule type" value="Genomic_DNA"/>
</dbReference>
<proteinExistence type="predicted"/>
<sequence>MGVIEKDERKITLYYHSGTTLGKQTYAYVSTSEKKLLAIDISKTKVTGTQWAEIAENLGIKICDLINKEHPDFIANYGEDKIDLDYEGCLKILDKTPIVLAYPIVINGNTWRMIKTPSEFVSYLGADSAAIERKDL</sequence>
<dbReference type="RefSeq" id="WP_026813099.1">
    <property type="nucleotide sequence ID" value="NZ_BMWP01000011.1"/>
</dbReference>